<dbReference type="OrthoDB" id="9983560at2759"/>
<accession>A0A2J6TKL7</accession>
<feature type="domain" description="FAD-binding PCMH-type" evidence="4">
    <location>
        <begin position="122"/>
        <end position="304"/>
    </location>
</feature>
<comment type="similarity">
    <text evidence="1">Belongs to the oxygen-dependent FAD-linked oxidoreductase family.</text>
</comment>
<dbReference type="GeneID" id="36584815"/>
<gene>
    <name evidence="5" type="ORF">K444DRAFT_556250</name>
</gene>
<dbReference type="EMBL" id="KZ613780">
    <property type="protein sequence ID" value="PMD63546.1"/>
    <property type="molecule type" value="Genomic_DNA"/>
</dbReference>
<dbReference type="STRING" id="1095630.A0A2J6TKL7"/>
<proteinExistence type="inferred from homology"/>
<protein>
    <submittedName>
        <fullName evidence="5">FAD-binding domain-containing protein</fullName>
    </submittedName>
</protein>
<evidence type="ECO:0000313" key="6">
    <source>
        <dbReference type="Proteomes" id="UP000235371"/>
    </source>
</evidence>
<evidence type="ECO:0000256" key="1">
    <source>
        <dbReference type="ARBA" id="ARBA00005466"/>
    </source>
</evidence>
<evidence type="ECO:0000256" key="2">
    <source>
        <dbReference type="ARBA" id="ARBA00023002"/>
    </source>
</evidence>
<dbReference type="InterPro" id="IPR050432">
    <property type="entry name" value="FAD-linked_Oxidoreductases_BP"/>
</dbReference>
<evidence type="ECO:0000256" key="3">
    <source>
        <dbReference type="SAM" id="SignalP"/>
    </source>
</evidence>
<organism evidence="5 6">
    <name type="scientific">Hyaloscypha bicolor E</name>
    <dbReference type="NCBI Taxonomy" id="1095630"/>
    <lineage>
        <taxon>Eukaryota</taxon>
        <taxon>Fungi</taxon>
        <taxon>Dikarya</taxon>
        <taxon>Ascomycota</taxon>
        <taxon>Pezizomycotina</taxon>
        <taxon>Leotiomycetes</taxon>
        <taxon>Helotiales</taxon>
        <taxon>Hyaloscyphaceae</taxon>
        <taxon>Hyaloscypha</taxon>
        <taxon>Hyaloscypha bicolor</taxon>
    </lineage>
</organism>
<dbReference type="PROSITE" id="PS51387">
    <property type="entry name" value="FAD_PCMH"/>
    <property type="match status" value="1"/>
</dbReference>
<dbReference type="Gene3D" id="3.40.462.20">
    <property type="match status" value="1"/>
</dbReference>
<dbReference type="GO" id="GO:0016491">
    <property type="term" value="F:oxidoreductase activity"/>
    <property type="evidence" value="ECO:0007669"/>
    <property type="project" value="UniProtKB-KW"/>
</dbReference>
<dbReference type="InterPro" id="IPR036318">
    <property type="entry name" value="FAD-bd_PCMH-like_sf"/>
</dbReference>
<dbReference type="PANTHER" id="PTHR13878:SF91">
    <property type="entry name" value="FAD BINDING DOMAIN PROTEIN (AFU_ORTHOLOGUE AFUA_6G12070)-RELATED"/>
    <property type="match status" value="1"/>
</dbReference>
<dbReference type="InParanoid" id="A0A2J6TKL7"/>
<dbReference type="InterPro" id="IPR012951">
    <property type="entry name" value="BBE"/>
</dbReference>
<dbReference type="PANTHER" id="PTHR13878">
    <property type="entry name" value="GULONOLACTONE OXIDASE"/>
    <property type="match status" value="1"/>
</dbReference>
<dbReference type="InterPro" id="IPR016169">
    <property type="entry name" value="FAD-bd_PCMH_sub2"/>
</dbReference>
<dbReference type="InterPro" id="IPR016166">
    <property type="entry name" value="FAD-bd_PCMH"/>
</dbReference>
<sequence>MCSLGRLIAFGLLAQVAVRANANPTPNNSSHSTCRAIPGLPDWPSDSSWASLNSSLSGRLFKPIPPGAVCHPDQPTFNATLCPMVQAEWLTAVFHTDDPVSAVQQNWNNDTCLPQANVTCSGEGYPIYVINATCAEHIKIGVDYARRHNIRLIVKATGHDHNGRSSAPNSLSIWTHHMNGLSFHEGFAPKGCNFSIDTHAVTAAAGSQFGEMDLQASLRNLTIVAGNSETVGPGGYLTGGGHGALSATYGMGADQVLEMEIVTPRGEILTINECQNQDLFWAIRGGGGSTFGVITSATIKAFPATPFAAVTFLVGTNTTSDAYWSVIAYILSQYPSLSGQGIAGIPFILPSFTNVELNITTPVAAYAGYFFMPLLSPSNSSATLAAAITDVFNNATAPFPGQFKVIVLPKTYPDFYAWFKDTNGPLDGGSDALVGSWLLDEKALTGDLNSLKEAIKAFTPPDSYSGPYLVSGRNVWDSVPRGGSNSINPAWRKAYLHFTNSVSWEPLDPAGKAKQEDFLTNTYTKALRDLAPDMGAYVNEADPNTPNWPHAFWGDNYSRLLDIKRKVDPHDVFWCTPCVGNERWEEVGNMLCQV</sequence>
<name>A0A2J6TKL7_9HELO</name>
<dbReference type="Pfam" id="PF01565">
    <property type="entry name" value="FAD_binding_4"/>
    <property type="match status" value="1"/>
</dbReference>
<dbReference type="RefSeq" id="XP_024740450.1">
    <property type="nucleotide sequence ID" value="XM_024876736.1"/>
</dbReference>
<dbReference type="Gene3D" id="3.30.465.10">
    <property type="match status" value="2"/>
</dbReference>
<evidence type="ECO:0000259" key="4">
    <source>
        <dbReference type="PROSITE" id="PS51387"/>
    </source>
</evidence>
<dbReference type="Proteomes" id="UP000235371">
    <property type="component" value="Unassembled WGS sequence"/>
</dbReference>
<dbReference type="GO" id="GO:0071949">
    <property type="term" value="F:FAD binding"/>
    <property type="evidence" value="ECO:0007669"/>
    <property type="project" value="InterPro"/>
</dbReference>
<keyword evidence="6" id="KW-1185">Reference proteome</keyword>
<feature type="chain" id="PRO_5014407939" evidence="3">
    <location>
        <begin position="23"/>
        <end position="594"/>
    </location>
</feature>
<dbReference type="InterPro" id="IPR006094">
    <property type="entry name" value="Oxid_FAD_bind_N"/>
</dbReference>
<dbReference type="Pfam" id="PF08031">
    <property type="entry name" value="BBE"/>
    <property type="match status" value="1"/>
</dbReference>
<evidence type="ECO:0000313" key="5">
    <source>
        <dbReference type="EMBL" id="PMD63546.1"/>
    </source>
</evidence>
<keyword evidence="2" id="KW-0560">Oxidoreductase</keyword>
<dbReference type="SUPFAM" id="SSF56176">
    <property type="entry name" value="FAD-binding/transporter-associated domain-like"/>
    <property type="match status" value="1"/>
</dbReference>
<feature type="signal peptide" evidence="3">
    <location>
        <begin position="1"/>
        <end position="22"/>
    </location>
</feature>
<reference evidence="5 6" key="1">
    <citation type="submission" date="2016-04" db="EMBL/GenBank/DDBJ databases">
        <title>A degradative enzymes factory behind the ericoid mycorrhizal symbiosis.</title>
        <authorList>
            <consortium name="DOE Joint Genome Institute"/>
            <person name="Martino E."/>
            <person name="Morin E."/>
            <person name="Grelet G."/>
            <person name="Kuo A."/>
            <person name="Kohler A."/>
            <person name="Daghino S."/>
            <person name="Barry K."/>
            <person name="Choi C."/>
            <person name="Cichocki N."/>
            <person name="Clum A."/>
            <person name="Copeland A."/>
            <person name="Hainaut M."/>
            <person name="Haridas S."/>
            <person name="Labutti K."/>
            <person name="Lindquist E."/>
            <person name="Lipzen A."/>
            <person name="Khouja H.-R."/>
            <person name="Murat C."/>
            <person name="Ohm R."/>
            <person name="Olson A."/>
            <person name="Spatafora J."/>
            <person name="Veneault-Fourrey C."/>
            <person name="Henrissat B."/>
            <person name="Grigoriev I."/>
            <person name="Martin F."/>
            <person name="Perotto S."/>
        </authorList>
    </citation>
    <scope>NUCLEOTIDE SEQUENCE [LARGE SCALE GENOMIC DNA]</scope>
    <source>
        <strain evidence="5 6">E</strain>
    </source>
</reference>
<dbReference type="AlphaFoldDB" id="A0A2J6TKL7"/>
<keyword evidence="3" id="KW-0732">Signal</keyword>